<keyword evidence="3" id="KW-0804">Transcription</keyword>
<dbReference type="SUPFAM" id="SSF47113">
    <property type="entry name" value="Histone-fold"/>
    <property type="match status" value="1"/>
</dbReference>
<dbReference type="Pfam" id="PF02269">
    <property type="entry name" value="TFIID-18kDa"/>
    <property type="match status" value="1"/>
</dbReference>
<evidence type="ECO:0000256" key="6">
    <source>
        <dbReference type="ARBA" id="ARBA00040136"/>
    </source>
</evidence>
<feature type="region of interest" description="Disordered" evidence="7">
    <location>
        <begin position="1"/>
        <end position="23"/>
    </location>
</feature>
<dbReference type="Proteomes" id="UP001556367">
    <property type="component" value="Unassembled WGS sequence"/>
</dbReference>
<dbReference type="InterPro" id="IPR003195">
    <property type="entry name" value="TFIID_TAF13"/>
</dbReference>
<keyword evidence="2" id="KW-0805">Transcription regulation</keyword>
<evidence type="ECO:0000313" key="9">
    <source>
        <dbReference type="Proteomes" id="UP001556367"/>
    </source>
</evidence>
<comment type="subcellular location">
    <subcellularLocation>
        <location evidence="1">Nucleus</location>
    </subcellularLocation>
</comment>
<evidence type="ECO:0000256" key="7">
    <source>
        <dbReference type="SAM" id="MobiDB-lite"/>
    </source>
</evidence>
<dbReference type="EMBL" id="JASNQZ010000008">
    <property type="protein sequence ID" value="KAL0953932.1"/>
    <property type="molecule type" value="Genomic_DNA"/>
</dbReference>
<evidence type="ECO:0000256" key="1">
    <source>
        <dbReference type="ARBA" id="ARBA00004123"/>
    </source>
</evidence>
<accession>A0ABR3JEF0</accession>
<sequence>MSYPYTPPAGQPGQPGQAPPTPTTYPYGATYLPATYTAYGHPPTPGATYAPYGAAHSAYQSGVTTYGWPYQYSYIPQHTQPGATPSTPAKPVAAQTPVAATPSVATPTTTPVTTSAVPATMSLSQPQQRTSTTTFSTYTPYGQTQTQTHARETVTAAATAGATGRGRKQANFKGMFTKELKSLMYGFGDDRNPANDTVNVMEEILIEYITDVCQSAGGSSRKTRLSVEDLRRVLSRPADAKKLARMEELLFMQEDIKRARAQFEDTEMNHPGGKALAF</sequence>
<comment type="similarity">
    <text evidence="5">Belongs to the TAF13 family.</text>
</comment>
<evidence type="ECO:0000256" key="4">
    <source>
        <dbReference type="ARBA" id="ARBA00023242"/>
    </source>
</evidence>
<dbReference type="InterPro" id="IPR009072">
    <property type="entry name" value="Histone-fold"/>
</dbReference>
<evidence type="ECO:0000256" key="2">
    <source>
        <dbReference type="ARBA" id="ARBA00023015"/>
    </source>
</evidence>
<evidence type="ECO:0000256" key="3">
    <source>
        <dbReference type="ARBA" id="ARBA00023163"/>
    </source>
</evidence>
<dbReference type="CDD" id="cd07978">
    <property type="entry name" value="HFD_TAF13"/>
    <property type="match status" value="1"/>
</dbReference>
<keyword evidence="4" id="KW-0539">Nucleus</keyword>
<proteinExistence type="inferred from homology"/>
<protein>
    <recommendedName>
        <fullName evidence="6">Transcription initiation factor TFIID subunit 13</fullName>
    </recommendedName>
</protein>
<keyword evidence="9" id="KW-1185">Reference proteome</keyword>
<gene>
    <name evidence="8" type="ORF">HGRIS_005097</name>
</gene>
<name>A0ABR3JEF0_9AGAR</name>
<dbReference type="PANTHER" id="PTHR11380">
    <property type="entry name" value="TRANSCRIPTION INITIATION FACTOR TFIID/SUPT3-RELATED"/>
    <property type="match status" value="1"/>
</dbReference>
<dbReference type="Gene3D" id="1.10.20.10">
    <property type="entry name" value="Histone, subunit A"/>
    <property type="match status" value="1"/>
</dbReference>
<evidence type="ECO:0000313" key="8">
    <source>
        <dbReference type="EMBL" id="KAL0953932.1"/>
    </source>
</evidence>
<reference evidence="9" key="1">
    <citation type="submission" date="2024-06" db="EMBL/GenBank/DDBJ databases">
        <title>Multi-omics analyses provide insights into the biosynthesis of the anticancer antibiotic pleurotin in Hohenbuehelia grisea.</title>
        <authorList>
            <person name="Weaver J.A."/>
            <person name="Alberti F."/>
        </authorList>
    </citation>
    <scope>NUCLEOTIDE SEQUENCE [LARGE SCALE GENOMIC DNA]</scope>
    <source>
        <strain evidence="9">T-177</strain>
    </source>
</reference>
<comment type="caution">
    <text evidence="8">The sequence shown here is derived from an EMBL/GenBank/DDBJ whole genome shotgun (WGS) entry which is preliminary data.</text>
</comment>
<feature type="compositionally biased region" description="Pro residues" evidence="7">
    <location>
        <begin position="1"/>
        <end position="10"/>
    </location>
</feature>
<evidence type="ECO:0000256" key="5">
    <source>
        <dbReference type="ARBA" id="ARBA00038392"/>
    </source>
</evidence>
<dbReference type="PANTHER" id="PTHR11380:SF5">
    <property type="entry name" value="TRANSCRIPTION INITIATION FACTOR TFIID SUBUNIT 13"/>
    <property type="match status" value="1"/>
</dbReference>
<organism evidence="8 9">
    <name type="scientific">Hohenbuehelia grisea</name>
    <dbReference type="NCBI Taxonomy" id="104357"/>
    <lineage>
        <taxon>Eukaryota</taxon>
        <taxon>Fungi</taxon>
        <taxon>Dikarya</taxon>
        <taxon>Basidiomycota</taxon>
        <taxon>Agaricomycotina</taxon>
        <taxon>Agaricomycetes</taxon>
        <taxon>Agaricomycetidae</taxon>
        <taxon>Agaricales</taxon>
        <taxon>Pleurotineae</taxon>
        <taxon>Pleurotaceae</taxon>
        <taxon>Hohenbuehelia</taxon>
    </lineage>
</organism>